<evidence type="ECO:0000313" key="1">
    <source>
        <dbReference type="EMBL" id="KPM09682.1"/>
    </source>
</evidence>
<gene>
    <name evidence="1" type="ORF">QR98_0082250</name>
</gene>
<reference evidence="1 2" key="1">
    <citation type="journal article" date="2015" name="Parasit. Vectors">
        <title>Draft genome of the scabies mite.</title>
        <authorList>
            <person name="Rider S.D.Jr."/>
            <person name="Morgan M.S."/>
            <person name="Arlian L.G."/>
        </authorList>
    </citation>
    <scope>NUCLEOTIDE SEQUENCE [LARGE SCALE GENOMIC DNA]</scope>
    <source>
        <strain evidence="1">Arlian Lab</strain>
    </source>
</reference>
<accession>A0A132AFC3</accession>
<dbReference type="Proteomes" id="UP000616769">
    <property type="component" value="Unassembled WGS sequence"/>
</dbReference>
<organism evidence="1 2">
    <name type="scientific">Sarcoptes scabiei</name>
    <name type="common">Itch mite</name>
    <name type="synonym">Acarus scabiei</name>
    <dbReference type="NCBI Taxonomy" id="52283"/>
    <lineage>
        <taxon>Eukaryota</taxon>
        <taxon>Metazoa</taxon>
        <taxon>Ecdysozoa</taxon>
        <taxon>Arthropoda</taxon>
        <taxon>Chelicerata</taxon>
        <taxon>Arachnida</taxon>
        <taxon>Acari</taxon>
        <taxon>Acariformes</taxon>
        <taxon>Sarcoptiformes</taxon>
        <taxon>Astigmata</taxon>
        <taxon>Psoroptidia</taxon>
        <taxon>Sarcoptoidea</taxon>
        <taxon>Sarcoptidae</taxon>
        <taxon>Sarcoptinae</taxon>
        <taxon>Sarcoptes</taxon>
    </lineage>
</organism>
<protein>
    <submittedName>
        <fullName evidence="1">Uncharacterized protein</fullName>
    </submittedName>
</protein>
<dbReference type="VEuPathDB" id="VectorBase:SSCA000604"/>
<sequence>MADLIHKEKIDTKFSSKRTKKNQSKTLFNFFTTLWVELFDVRLKHKLQEHRESIQMQNMNGTNSDTNQLNQANKLFII</sequence>
<comment type="caution">
    <text evidence="1">The sequence shown here is derived from an EMBL/GenBank/DDBJ whole genome shotgun (WGS) entry which is preliminary data.</text>
</comment>
<dbReference type="AlphaFoldDB" id="A0A132AFC3"/>
<proteinExistence type="predicted"/>
<dbReference type="EMBL" id="JXLN01013903">
    <property type="protein sequence ID" value="KPM09682.1"/>
    <property type="molecule type" value="Genomic_DNA"/>
</dbReference>
<evidence type="ECO:0000313" key="2">
    <source>
        <dbReference type="Proteomes" id="UP000616769"/>
    </source>
</evidence>
<name>A0A132AFC3_SARSC</name>